<dbReference type="AlphaFoldDB" id="A0AAV3PXZ6"/>
<dbReference type="PANTHER" id="PTHR31662">
    <property type="entry name" value="BNAANNG10740D PROTEIN-RELATED"/>
    <property type="match status" value="1"/>
</dbReference>
<evidence type="ECO:0000313" key="1">
    <source>
        <dbReference type="EMBL" id="GAA0155807.1"/>
    </source>
</evidence>
<dbReference type="InterPro" id="IPR007592">
    <property type="entry name" value="GEBP"/>
</dbReference>
<gene>
    <name evidence="1" type="ORF">LIER_13450</name>
</gene>
<organism evidence="1 2">
    <name type="scientific">Lithospermum erythrorhizon</name>
    <name type="common">Purple gromwell</name>
    <name type="synonym">Lithospermum officinale var. erythrorhizon</name>
    <dbReference type="NCBI Taxonomy" id="34254"/>
    <lineage>
        <taxon>Eukaryota</taxon>
        <taxon>Viridiplantae</taxon>
        <taxon>Streptophyta</taxon>
        <taxon>Embryophyta</taxon>
        <taxon>Tracheophyta</taxon>
        <taxon>Spermatophyta</taxon>
        <taxon>Magnoliopsida</taxon>
        <taxon>eudicotyledons</taxon>
        <taxon>Gunneridae</taxon>
        <taxon>Pentapetalae</taxon>
        <taxon>asterids</taxon>
        <taxon>lamiids</taxon>
        <taxon>Boraginales</taxon>
        <taxon>Boraginaceae</taxon>
        <taxon>Boraginoideae</taxon>
        <taxon>Lithospermeae</taxon>
        <taxon>Lithospermum</taxon>
    </lineage>
</organism>
<keyword evidence="2" id="KW-1185">Reference proteome</keyword>
<dbReference type="GO" id="GO:0005634">
    <property type="term" value="C:nucleus"/>
    <property type="evidence" value="ECO:0007669"/>
    <property type="project" value="TreeGrafter"/>
</dbReference>
<accession>A0AAV3PXZ6</accession>
<reference evidence="1 2" key="1">
    <citation type="submission" date="2024-01" db="EMBL/GenBank/DDBJ databases">
        <title>The complete chloroplast genome sequence of Lithospermum erythrorhizon: insights into the phylogenetic relationship among Boraginaceae species and the maternal lineages of purple gromwells.</title>
        <authorList>
            <person name="Okada T."/>
            <person name="Watanabe K."/>
        </authorList>
    </citation>
    <scope>NUCLEOTIDE SEQUENCE [LARGE SCALE GENOMIC DNA]</scope>
</reference>
<protein>
    <submittedName>
        <fullName evidence="1">Uncharacterized protein</fullName>
    </submittedName>
</protein>
<dbReference type="PANTHER" id="PTHR31662:SF1">
    <property type="entry name" value="OS01G0249900 PROTEIN"/>
    <property type="match status" value="1"/>
</dbReference>
<sequence>MLKTESGKEYVFKSPHDQATFEISKRIWGGVVGGNNSAGGFNTPVKISRSPDEAAFNDEEDEIRDNNASLNFSSGLIDFTPNVAGVDEKVPIRPKKRVRVSGGGGVGNVVNAQFNQPQTPMSIGAGDQGVLAVATPNVIEETIKSCVSPIFKELLNGVMNLSNVARGAGGLAALGNMTLGLGFGGIGGGGLDLAAAGDERWKKQQILELEVFSKRLELVQDQIKVQLEELRGKGS</sequence>
<evidence type="ECO:0000313" key="2">
    <source>
        <dbReference type="Proteomes" id="UP001454036"/>
    </source>
</evidence>
<proteinExistence type="predicted"/>
<dbReference type="GO" id="GO:0006355">
    <property type="term" value="P:regulation of DNA-templated transcription"/>
    <property type="evidence" value="ECO:0007669"/>
    <property type="project" value="InterPro"/>
</dbReference>
<name>A0AAV3PXZ6_LITER</name>
<comment type="caution">
    <text evidence="1">The sequence shown here is derived from an EMBL/GenBank/DDBJ whole genome shotgun (WGS) entry which is preliminary data.</text>
</comment>
<dbReference type="EMBL" id="BAABME010002720">
    <property type="protein sequence ID" value="GAA0155807.1"/>
    <property type="molecule type" value="Genomic_DNA"/>
</dbReference>
<dbReference type="Proteomes" id="UP001454036">
    <property type="component" value="Unassembled WGS sequence"/>
</dbReference>